<dbReference type="EMBL" id="AUXT01000112">
    <property type="protein sequence ID" value="KZN51155.1"/>
    <property type="molecule type" value="Genomic_DNA"/>
</dbReference>
<proteinExistence type="predicted"/>
<sequence length="151" mass="16825">MPNVDTQSTIQVCVKLDDANSTKIFGFRDQYISLNIKGLDQTATTPALSHELGEEVSQIDTSVSTTGSTWPETHKQNSRIDRADNRYNLVDLTLFRSFVVQSADQNTQIVDTKYFGFPDLNSMELNVSVLSTECSSGISSTQYFQKIIASR</sequence>
<dbReference type="Proteomes" id="UP000076587">
    <property type="component" value="Unassembled WGS sequence"/>
</dbReference>
<reference evidence="1 2" key="1">
    <citation type="submission" date="2013-07" db="EMBL/GenBank/DDBJ databases">
        <title>Comparative Genomic and Metabolomic Analysis of Twelve Strains of Pseudoalteromonas luteoviolacea.</title>
        <authorList>
            <person name="Vynne N.G."/>
            <person name="Mansson M."/>
            <person name="Gram L."/>
        </authorList>
    </citation>
    <scope>NUCLEOTIDE SEQUENCE [LARGE SCALE GENOMIC DNA]</scope>
    <source>
        <strain evidence="1 2">NCIMB 1942</strain>
    </source>
</reference>
<accession>A0A167ESP0</accession>
<evidence type="ECO:0000313" key="1">
    <source>
        <dbReference type="EMBL" id="KZN51155.1"/>
    </source>
</evidence>
<gene>
    <name evidence="1" type="ORF">N482_00680</name>
</gene>
<dbReference type="PATRIC" id="fig|1365253.3.peg.1335"/>
<dbReference type="AlphaFoldDB" id="A0A167ESP0"/>
<name>A0A167ESP0_9GAMM</name>
<protein>
    <submittedName>
        <fullName evidence="1">Uncharacterized protein</fullName>
    </submittedName>
</protein>
<evidence type="ECO:0000313" key="2">
    <source>
        <dbReference type="Proteomes" id="UP000076587"/>
    </source>
</evidence>
<comment type="caution">
    <text evidence="1">The sequence shown here is derived from an EMBL/GenBank/DDBJ whole genome shotgun (WGS) entry which is preliminary data.</text>
</comment>
<dbReference type="RefSeq" id="WP_063376183.1">
    <property type="nucleotide sequence ID" value="NZ_AUXT01000112.1"/>
</dbReference>
<organism evidence="1 2">
    <name type="scientific">Pseudoalteromonas luteoviolacea NCIMB 1942</name>
    <dbReference type="NCBI Taxonomy" id="1365253"/>
    <lineage>
        <taxon>Bacteria</taxon>
        <taxon>Pseudomonadati</taxon>
        <taxon>Pseudomonadota</taxon>
        <taxon>Gammaproteobacteria</taxon>
        <taxon>Alteromonadales</taxon>
        <taxon>Pseudoalteromonadaceae</taxon>
        <taxon>Pseudoalteromonas</taxon>
    </lineage>
</organism>
<dbReference type="OrthoDB" id="6286501at2"/>